<feature type="transmembrane region" description="Helical" evidence="1">
    <location>
        <begin position="100"/>
        <end position="118"/>
    </location>
</feature>
<gene>
    <name evidence="2" type="ORF">E2C01_077369</name>
</gene>
<reference evidence="2 3" key="1">
    <citation type="submission" date="2019-05" db="EMBL/GenBank/DDBJ databases">
        <title>Another draft genome of Portunus trituberculatus and its Hox gene families provides insights of decapod evolution.</title>
        <authorList>
            <person name="Jeong J.-H."/>
            <person name="Song I."/>
            <person name="Kim S."/>
            <person name="Choi T."/>
            <person name="Kim D."/>
            <person name="Ryu S."/>
            <person name="Kim W."/>
        </authorList>
    </citation>
    <scope>NUCLEOTIDE SEQUENCE [LARGE SCALE GENOMIC DNA]</scope>
    <source>
        <tissue evidence="2">Muscle</tissue>
    </source>
</reference>
<evidence type="ECO:0000313" key="3">
    <source>
        <dbReference type="Proteomes" id="UP000324222"/>
    </source>
</evidence>
<comment type="caution">
    <text evidence="2">The sequence shown here is derived from an EMBL/GenBank/DDBJ whole genome shotgun (WGS) entry which is preliminary data.</text>
</comment>
<accession>A0A5B7IL83</accession>
<dbReference type="AlphaFoldDB" id="A0A5B7IL83"/>
<evidence type="ECO:0000256" key="1">
    <source>
        <dbReference type="SAM" id="Phobius"/>
    </source>
</evidence>
<organism evidence="2 3">
    <name type="scientific">Portunus trituberculatus</name>
    <name type="common">Swimming crab</name>
    <name type="synonym">Neptunus trituberculatus</name>
    <dbReference type="NCBI Taxonomy" id="210409"/>
    <lineage>
        <taxon>Eukaryota</taxon>
        <taxon>Metazoa</taxon>
        <taxon>Ecdysozoa</taxon>
        <taxon>Arthropoda</taxon>
        <taxon>Crustacea</taxon>
        <taxon>Multicrustacea</taxon>
        <taxon>Malacostraca</taxon>
        <taxon>Eumalacostraca</taxon>
        <taxon>Eucarida</taxon>
        <taxon>Decapoda</taxon>
        <taxon>Pleocyemata</taxon>
        <taxon>Brachyura</taxon>
        <taxon>Eubrachyura</taxon>
        <taxon>Portunoidea</taxon>
        <taxon>Portunidae</taxon>
        <taxon>Portuninae</taxon>
        <taxon>Portunus</taxon>
    </lineage>
</organism>
<sequence length="124" mass="14429">MMRISDSSRVQICNSVTLLYKVFENFIINGKMNEIELLSRKHLRGSGHNLFVEEGHWNRRGKGRLPLKERLLKWANGKLISGKSRLCNCLPHLPLDCLRIYVTTSVFVLNLILFWSVLECVFRV</sequence>
<keyword evidence="1" id="KW-0812">Transmembrane</keyword>
<proteinExistence type="predicted"/>
<name>A0A5B7IL83_PORTR</name>
<keyword evidence="3" id="KW-1185">Reference proteome</keyword>
<evidence type="ECO:0000313" key="2">
    <source>
        <dbReference type="EMBL" id="MPC82689.1"/>
    </source>
</evidence>
<dbReference type="Proteomes" id="UP000324222">
    <property type="component" value="Unassembled WGS sequence"/>
</dbReference>
<protein>
    <submittedName>
        <fullName evidence="2">Uncharacterized protein</fullName>
    </submittedName>
</protein>
<keyword evidence="1" id="KW-1133">Transmembrane helix</keyword>
<keyword evidence="1" id="KW-0472">Membrane</keyword>
<dbReference type="EMBL" id="VSRR010060463">
    <property type="protein sequence ID" value="MPC82689.1"/>
    <property type="molecule type" value="Genomic_DNA"/>
</dbReference>